<evidence type="ECO:0000259" key="5">
    <source>
        <dbReference type="Pfam" id="PF12612"/>
    </source>
</evidence>
<dbReference type="GO" id="GO:0016328">
    <property type="term" value="C:lateral plasma membrane"/>
    <property type="evidence" value="ECO:0007669"/>
    <property type="project" value="TreeGrafter"/>
</dbReference>
<evidence type="ECO:0000313" key="9">
    <source>
        <dbReference type="WBParaSite" id="ASIM_0001293001-mRNA-1"/>
    </source>
</evidence>
<evidence type="ECO:0000256" key="3">
    <source>
        <dbReference type="ARBA" id="ARBA00023186"/>
    </source>
</evidence>
<comment type="similarity">
    <text evidence="1">Belongs to the TBCD family.</text>
</comment>
<dbReference type="Pfam" id="PF12612">
    <property type="entry name" value="TFCD_C"/>
    <property type="match status" value="2"/>
</dbReference>
<dbReference type="InterPro" id="IPR016024">
    <property type="entry name" value="ARM-type_fold"/>
</dbReference>
<dbReference type="GO" id="GO:0070830">
    <property type="term" value="P:bicellular tight junction assembly"/>
    <property type="evidence" value="ECO:0007669"/>
    <property type="project" value="TreeGrafter"/>
</dbReference>
<protein>
    <recommendedName>
        <fullName evidence="2">Tubulin-specific chaperone D</fullName>
    </recommendedName>
</protein>
<dbReference type="GO" id="GO:0000226">
    <property type="term" value="P:microtubule cytoskeleton organization"/>
    <property type="evidence" value="ECO:0007669"/>
    <property type="project" value="TreeGrafter"/>
</dbReference>
<name>A0A0M3JX75_ANISI</name>
<feature type="repeat" description="HEAT" evidence="4">
    <location>
        <begin position="296"/>
        <end position="333"/>
    </location>
</feature>
<evidence type="ECO:0000259" key="6">
    <source>
        <dbReference type="Pfam" id="PF25767"/>
    </source>
</evidence>
<dbReference type="GO" id="GO:0007021">
    <property type="term" value="P:tubulin complex assembly"/>
    <property type="evidence" value="ECO:0007669"/>
    <property type="project" value="InterPro"/>
</dbReference>
<feature type="domain" description="Tubulin-folding cofactor D C-terminal" evidence="5">
    <location>
        <begin position="750"/>
        <end position="845"/>
    </location>
</feature>
<dbReference type="PROSITE" id="PS50077">
    <property type="entry name" value="HEAT_REPEAT"/>
    <property type="match status" value="1"/>
</dbReference>
<dbReference type="Pfam" id="PF25767">
    <property type="entry name" value="ARM_TBCD_2nd"/>
    <property type="match status" value="1"/>
</dbReference>
<dbReference type="OrthoDB" id="1898821at2759"/>
<dbReference type="GO" id="GO:0048487">
    <property type="term" value="F:beta-tubulin binding"/>
    <property type="evidence" value="ECO:0007669"/>
    <property type="project" value="InterPro"/>
</dbReference>
<dbReference type="InterPro" id="IPR011989">
    <property type="entry name" value="ARM-like"/>
</dbReference>
<dbReference type="Proteomes" id="UP000267096">
    <property type="component" value="Unassembled WGS sequence"/>
</dbReference>
<organism evidence="9">
    <name type="scientific">Anisakis simplex</name>
    <name type="common">Herring worm</name>
    <dbReference type="NCBI Taxonomy" id="6269"/>
    <lineage>
        <taxon>Eukaryota</taxon>
        <taxon>Metazoa</taxon>
        <taxon>Ecdysozoa</taxon>
        <taxon>Nematoda</taxon>
        <taxon>Chromadorea</taxon>
        <taxon>Rhabditida</taxon>
        <taxon>Spirurina</taxon>
        <taxon>Ascaridomorpha</taxon>
        <taxon>Ascaridoidea</taxon>
        <taxon>Anisakidae</taxon>
        <taxon>Anisakis</taxon>
        <taxon>Anisakis simplex complex</taxon>
    </lineage>
</organism>
<accession>A0A0M3JX75</accession>
<reference evidence="9" key="1">
    <citation type="submission" date="2017-02" db="UniProtKB">
        <authorList>
            <consortium name="WormBaseParasite"/>
        </authorList>
    </citation>
    <scope>IDENTIFICATION</scope>
</reference>
<reference evidence="7 8" key="2">
    <citation type="submission" date="2018-11" db="EMBL/GenBank/DDBJ databases">
        <authorList>
            <consortium name="Pathogen Informatics"/>
        </authorList>
    </citation>
    <scope>NUCLEOTIDE SEQUENCE [LARGE SCALE GENOMIC DNA]</scope>
</reference>
<feature type="domain" description="Tubulin-folding cofactor D C-terminal" evidence="5">
    <location>
        <begin position="865"/>
        <end position="952"/>
    </location>
</feature>
<feature type="domain" description="Tubulin-folding cofactor D ARM repeats" evidence="6">
    <location>
        <begin position="227"/>
        <end position="465"/>
    </location>
</feature>
<proteinExistence type="inferred from homology"/>
<keyword evidence="3" id="KW-0143">Chaperone</keyword>
<evidence type="ECO:0000256" key="2">
    <source>
        <dbReference type="ARBA" id="ARBA00015003"/>
    </source>
</evidence>
<dbReference type="GO" id="GO:0007023">
    <property type="term" value="P:post-chaperonin tubulin folding pathway"/>
    <property type="evidence" value="ECO:0007669"/>
    <property type="project" value="InterPro"/>
</dbReference>
<gene>
    <name evidence="7" type="ORF">ASIM_LOCUS12396</name>
</gene>
<dbReference type="WBParaSite" id="ASIM_0001293001-mRNA-1">
    <property type="protein sequence ID" value="ASIM_0001293001-mRNA-1"/>
    <property type="gene ID" value="ASIM_0001293001"/>
</dbReference>
<dbReference type="InterPro" id="IPR021133">
    <property type="entry name" value="HEAT_type_2"/>
</dbReference>
<dbReference type="GO" id="GO:0005096">
    <property type="term" value="F:GTPase activator activity"/>
    <property type="evidence" value="ECO:0007669"/>
    <property type="project" value="InterPro"/>
</dbReference>
<sequence>MQEKLLLEVVAGNGHGAADEGFSPVSTSFADVHRIEIFSIINAIPSFAYSPHKEEESVERFKTVCYMEKVLVSLEKYNDSTDLSDAHEVGYVLLLWLTILCKNPFDFKRFDSSSKGPSTVRRIIHTVMPYLYMGVTKLLPVCSLLLAIVVTREDARASLLLETIESCVKAISTCSKTTSGYNILIANLYLLTSIFKHGRRDDLLPLAGTVLRAVAPLVNVNSSDIIVKKLLIKLIQRLGVVFLKPKVSKWRYERGDRVLSVDSLKVQQSFAYSETVHEDELDDNQCGIACEELEVVLDAILRTLRDDDTTLRWSAAKGVGRVASRLPKHLANDVLSSILSSVSNHLAGHAAWHGACLAIAELARRGYLLPERIPDIVPLILKALMFEERQGRHHALGANVRDAACYICWSLARAFSRFDMMRYVPQIATSLVCVAVFDREINVRRAASAAFQENVGRQGSFPNGIEVLTMIDYFAVGMRRHAYLEVSTQVAKYPLYSRPLIEHLIDHKVSLIQFFSPSMIVISKIVPLLDDQQPIVSRQGAIMALAGALSGLSGCTSVIIDDCLFETIATIPSKTFLICNKKTNSLGGAFMRRAVSTFILKLSTVIPAKFINIVCTTNECEREGIAGLLSALPLSVYVLQGHDQLTLFTIIINTLIDIIDRPSAIDAMWACGRRACVDSLAKIVSVVGLDSLTNNDSSRLINCLINVLNDYTSDRRGDIGRLLRASGMRALRTLLPNAQRANRHCDRFDEAICKIVQQSCEKIDAIRICAAGVLNDLLLCGLENIVDREILKAVYLIDGSSSSRTSEWQLSDWGHNVCFKRLTTLFASHHYRYHALVGFIVSVGKHKYNFFSDRLFSFYTLHFRGSNESTMRCSADALLSVLNAFRDSPAQMEAFLHDLATIFSNSIGVARMIEPLLSTIEKIFSAETLSCFEQNPDSSPSLIRIIDLVAMQSANKKCKPQVLKSAVTILSHTLHLNSDSHVWHKAASVIVCTLHSSVPMLRRCAAEQLYECVASEVAEAEGKENAHRAELLNLLSSTEWQSDAKQEHFVEISRSIARILNVAL</sequence>
<evidence type="ECO:0000256" key="4">
    <source>
        <dbReference type="PROSITE-ProRule" id="PRU00103"/>
    </source>
</evidence>
<dbReference type="PANTHER" id="PTHR12658">
    <property type="entry name" value="BETA-TUBULIN COFACTOR D"/>
    <property type="match status" value="1"/>
</dbReference>
<dbReference type="Gene3D" id="1.25.10.10">
    <property type="entry name" value="Leucine-rich Repeat Variant"/>
    <property type="match status" value="1"/>
</dbReference>
<dbReference type="GO" id="GO:0034333">
    <property type="term" value="P:adherens junction assembly"/>
    <property type="evidence" value="ECO:0007669"/>
    <property type="project" value="TreeGrafter"/>
</dbReference>
<dbReference type="InterPro" id="IPR022577">
    <property type="entry name" value="TBCD_C"/>
</dbReference>
<evidence type="ECO:0000313" key="8">
    <source>
        <dbReference type="Proteomes" id="UP000267096"/>
    </source>
</evidence>
<dbReference type="PANTHER" id="PTHR12658:SF0">
    <property type="entry name" value="TUBULIN-SPECIFIC CHAPERONE D"/>
    <property type="match status" value="1"/>
</dbReference>
<evidence type="ECO:0000256" key="1">
    <source>
        <dbReference type="ARBA" id="ARBA00006853"/>
    </source>
</evidence>
<dbReference type="AlphaFoldDB" id="A0A0M3JX75"/>
<dbReference type="InterPro" id="IPR058033">
    <property type="entry name" value="ARM_TBCD_2nd"/>
</dbReference>
<dbReference type="Pfam" id="PF23579">
    <property type="entry name" value="ARM_TBCD"/>
    <property type="match status" value="1"/>
</dbReference>
<keyword evidence="8" id="KW-1185">Reference proteome</keyword>
<dbReference type="SUPFAM" id="SSF48371">
    <property type="entry name" value="ARM repeat"/>
    <property type="match status" value="1"/>
</dbReference>
<evidence type="ECO:0000313" key="7">
    <source>
        <dbReference type="EMBL" id="VDK47268.1"/>
    </source>
</evidence>
<dbReference type="InterPro" id="IPR033162">
    <property type="entry name" value="TBCD"/>
</dbReference>
<dbReference type="EMBL" id="UYRR01031181">
    <property type="protein sequence ID" value="VDK47268.1"/>
    <property type="molecule type" value="Genomic_DNA"/>
</dbReference>